<evidence type="ECO:0000313" key="2">
    <source>
        <dbReference type="EMBL" id="SAM83225.1"/>
    </source>
</evidence>
<name>A0A1K0G6I3_9BASI</name>
<accession>A0A1K0G6I3</accession>
<reference evidence="3" key="1">
    <citation type="submission" date="2016-04" db="EMBL/GenBank/DDBJ databases">
        <authorList>
            <person name="Guldener U."/>
            <person name="Guldener U."/>
        </authorList>
    </citation>
    <scope>NUCLEOTIDE SEQUENCE [LARGE SCALE GENOMIC DNA]</scope>
    <source>
        <strain evidence="3">UB2112</strain>
    </source>
</reference>
<evidence type="ECO:0000259" key="1">
    <source>
        <dbReference type="PROSITE" id="PS50878"/>
    </source>
</evidence>
<feature type="domain" description="Reverse transcriptase" evidence="1">
    <location>
        <begin position="251"/>
        <end position="455"/>
    </location>
</feature>
<dbReference type="OrthoDB" id="3248529at2759"/>
<gene>
    <name evidence="2" type="ORF">UBRO_20752</name>
</gene>
<dbReference type="InterPro" id="IPR000477">
    <property type="entry name" value="RT_dom"/>
</dbReference>
<evidence type="ECO:0000313" key="3">
    <source>
        <dbReference type="Proteomes" id="UP000179920"/>
    </source>
</evidence>
<protein>
    <recommendedName>
        <fullName evidence="1">Reverse transcriptase domain-containing protein</fullName>
    </recommendedName>
</protein>
<dbReference type="InterPro" id="IPR043502">
    <property type="entry name" value="DNA/RNA_pol_sf"/>
</dbReference>
<proteinExistence type="predicted"/>
<dbReference type="Pfam" id="PF00078">
    <property type="entry name" value="RVT_1"/>
    <property type="match status" value="1"/>
</dbReference>
<dbReference type="SUPFAM" id="SSF56672">
    <property type="entry name" value="DNA/RNA polymerases"/>
    <property type="match status" value="1"/>
</dbReference>
<sequence>MVSLHPHSDNVPCRHMARTTHNCALPADRAISTATTGSGLAVMLLPASSSSGSGLVDTLLSASSSSGSGLADMLWPASSSLGSSLTGRVFPVTSLGSGLVDQKLSATLPSTPHAPSVIRAMLVPSLDFFVPQSITDMSSDSALTLLVSLLTGPAPPAHPNTTCKLPIFDHSDTPTTIGSLKLEHWAPFLDLYPDQDFATQLRGALYHGALLGYSGPLCNNTRLEVSNLLMDLDDKLHLCREIEVQVLEGCLRQVDDPSDACLVCSPVGVVPKPHSDKHHTIYHLSHPHQPGAHLPSVNDSIHHLFVSIHYKTLDIVINFIHQHQGASLWKANLEDAFRHVIMAERDARLMGFHFNRWYYQECALAFGGCLSPFLFNLFTEFLHWVTSFALQSASPSPTSHSEVSHYLDDFFGASNPTFNTSTLIQVLSIAAAMLGFHLSHKKTVWSTTHLEILGI</sequence>
<dbReference type="Proteomes" id="UP000179920">
    <property type="component" value="Chromosome X"/>
</dbReference>
<dbReference type="PANTHER" id="PTHR33050">
    <property type="entry name" value="REVERSE TRANSCRIPTASE DOMAIN-CONTAINING PROTEIN"/>
    <property type="match status" value="1"/>
</dbReference>
<organism evidence="2 3">
    <name type="scientific">Ustilago bromivora</name>
    <dbReference type="NCBI Taxonomy" id="307758"/>
    <lineage>
        <taxon>Eukaryota</taxon>
        <taxon>Fungi</taxon>
        <taxon>Dikarya</taxon>
        <taxon>Basidiomycota</taxon>
        <taxon>Ustilaginomycotina</taxon>
        <taxon>Ustilaginomycetes</taxon>
        <taxon>Ustilaginales</taxon>
        <taxon>Ustilaginaceae</taxon>
        <taxon>Ustilago</taxon>
    </lineage>
</organism>
<dbReference type="PANTHER" id="PTHR33050:SF8">
    <property type="entry name" value="REVERSE TRANSCRIPTASE DOMAIN-CONTAINING PROTEIN"/>
    <property type="match status" value="1"/>
</dbReference>
<dbReference type="PROSITE" id="PS50878">
    <property type="entry name" value="RT_POL"/>
    <property type="match status" value="1"/>
</dbReference>
<dbReference type="InterPro" id="IPR052055">
    <property type="entry name" value="Hepadnavirus_pol/RT"/>
</dbReference>
<dbReference type="AlphaFoldDB" id="A0A1K0G6I3"/>
<dbReference type="EMBL" id="LT558126">
    <property type="protein sequence ID" value="SAM83225.1"/>
    <property type="molecule type" value="Genomic_DNA"/>
</dbReference>